<reference evidence="1 2" key="1">
    <citation type="submission" date="2019-05" db="EMBL/GenBank/DDBJ databases">
        <title>Chryseobacterium sp. isolated from King George Island, maritime Antarctica.</title>
        <authorList>
            <person name="Peng X."/>
        </authorList>
    </citation>
    <scope>NUCLEOTIDE SEQUENCE [LARGE SCALE GENOMIC DNA]</scope>
    <source>
        <strain evidence="1 2">7-3A</strain>
    </source>
</reference>
<dbReference type="RefSeq" id="WP_193813295.1">
    <property type="nucleotide sequence ID" value="NZ_CP040442.1"/>
</dbReference>
<keyword evidence="2" id="KW-1185">Reference proteome</keyword>
<organism evidence="1 2">
    <name type="scientific">Kaistella flava</name>
    <name type="common">ex Peng et al. 2021</name>
    <dbReference type="NCBI Taxonomy" id="2038776"/>
    <lineage>
        <taxon>Bacteria</taxon>
        <taxon>Pseudomonadati</taxon>
        <taxon>Bacteroidota</taxon>
        <taxon>Flavobacteriia</taxon>
        <taxon>Flavobacteriales</taxon>
        <taxon>Weeksellaceae</taxon>
        <taxon>Chryseobacterium group</taxon>
        <taxon>Kaistella</taxon>
    </lineage>
</organism>
<gene>
    <name evidence="1" type="ORF">Q73A0000_06635</name>
</gene>
<proteinExistence type="predicted"/>
<name>A0A7M2Y9H5_9FLAO</name>
<evidence type="ECO:0000313" key="2">
    <source>
        <dbReference type="Proteomes" id="UP000594195"/>
    </source>
</evidence>
<protein>
    <submittedName>
        <fullName evidence="1">Uncharacterized protein</fullName>
    </submittedName>
</protein>
<sequence>MIKKQLLGIAIISTFATFNSCREELIMNDVTQPQAQIEGAVTKNGRLYFPNKESLQDSYDKLKDAKDDVIAKYIDSKNIISLRPILTKDNENLIAKKMATRIELLKSNKRFMASKGASYRIENNEEIEDDIDDLEEIIGDDAYAAFLDSRAEIQVGAEIFKYTDAGLFVVKAEKYNDLLEYLAVNNISDDLLYPTDPEVIGEFINNKIPEQLTPVTEDIDYFNANRIAANGGNTNTGGGSTGGGNNPPVNDPNQQMANFINNLPNCSPTNGLFDGIFGDSDICTDRYESKYRVKTKAYNYNYYLVYNLGVKIKHQYKGWTGFWRQDDCQEVRLGVISGQFAYDYSSYFQYPTTQYNITTIYNNNNRLMFDSAVNWSQNGLNILGYSTQGFPKILQDDIVIEQYGNNQYINQAIQAGNKNLTADKLNQQFWANLIPALGGWWQNLGHTTPVANNITYMYKAPTYGKILIQKTMFRNAINSSKIEKSFDWGFQVGFTLNPDNGNIKPETSGNALKKPQEFRVLMYGIAKRNGQWHGSKINTINN</sequence>
<dbReference type="Proteomes" id="UP000594195">
    <property type="component" value="Chromosome"/>
</dbReference>
<evidence type="ECO:0000313" key="1">
    <source>
        <dbReference type="EMBL" id="QOW10062.1"/>
    </source>
</evidence>
<dbReference type="KEGG" id="kfa:Q73A0000_06635"/>
<dbReference type="AlphaFoldDB" id="A0A7M2Y9H5"/>
<dbReference type="EMBL" id="CP040442">
    <property type="protein sequence ID" value="QOW10062.1"/>
    <property type="molecule type" value="Genomic_DNA"/>
</dbReference>
<accession>A0A7M2Y9H5</accession>